<dbReference type="RefSeq" id="WP_395806889.1">
    <property type="nucleotide sequence ID" value="NZ_CP043494.1"/>
</dbReference>
<dbReference type="Proteomes" id="UP001611383">
    <property type="component" value="Chromosome"/>
</dbReference>
<name>A0ABY9X1F3_9BACT</name>
<protein>
    <submittedName>
        <fullName evidence="2">Uncharacterized protein</fullName>
    </submittedName>
</protein>
<accession>A0ABY9X1F3</accession>
<feature type="signal peptide" evidence="1">
    <location>
        <begin position="1"/>
        <end position="20"/>
    </location>
</feature>
<proteinExistence type="predicted"/>
<reference evidence="2 3" key="1">
    <citation type="submission" date="2019-08" db="EMBL/GenBank/DDBJ databases">
        <title>Archangium and Cystobacter genomes.</title>
        <authorList>
            <person name="Chen I.-C.K."/>
            <person name="Wielgoss S."/>
        </authorList>
    </citation>
    <scope>NUCLEOTIDE SEQUENCE [LARGE SCALE GENOMIC DNA]</scope>
    <source>
        <strain evidence="2 3">Cbm 6</strain>
    </source>
</reference>
<keyword evidence="3" id="KW-1185">Reference proteome</keyword>
<keyword evidence="1" id="KW-0732">Signal</keyword>
<organism evidence="2 3">
    <name type="scientific">Archangium minus</name>
    <dbReference type="NCBI Taxonomy" id="83450"/>
    <lineage>
        <taxon>Bacteria</taxon>
        <taxon>Pseudomonadati</taxon>
        <taxon>Myxococcota</taxon>
        <taxon>Myxococcia</taxon>
        <taxon>Myxococcales</taxon>
        <taxon>Cystobacterineae</taxon>
        <taxon>Archangiaceae</taxon>
        <taxon>Archangium</taxon>
    </lineage>
</organism>
<evidence type="ECO:0000313" key="3">
    <source>
        <dbReference type="Proteomes" id="UP001611383"/>
    </source>
</evidence>
<sequence>MRPSIFLLICFICLSGRANAQLFGGEAFERILAEQRLGQPVLLNAEQEIGKRHNILLLTATLPVGFTELRVKDGEATLGNKLEIGGGAALMIGKGIYNGDGNLTLSPMVMLGAALNAGIGDGGGDEIKGRFGVSGFLGLGPIAISIGRDLITDTTYYGLSARIDAFVLGDDAFIPLAVWK</sequence>
<dbReference type="EMBL" id="CP043494">
    <property type="protein sequence ID" value="WNG49210.1"/>
    <property type="molecule type" value="Genomic_DNA"/>
</dbReference>
<gene>
    <name evidence="2" type="ORF">F0U60_37655</name>
</gene>
<evidence type="ECO:0000256" key="1">
    <source>
        <dbReference type="SAM" id="SignalP"/>
    </source>
</evidence>
<evidence type="ECO:0000313" key="2">
    <source>
        <dbReference type="EMBL" id="WNG49210.1"/>
    </source>
</evidence>
<feature type="chain" id="PRO_5047077736" evidence="1">
    <location>
        <begin position="21"/>
        <end position="180"/>
    </location>
</feature>